<comment type="similarity">
    <text evidence="1 2">Belongs to the UPF0251 family.</text>
</comment>
<organism evidence="4 5">
    <name type="scientific">Desulfotignum balticum</name>
    <dbReference type="NCBI Taxonomy" id="115781"/>
    <lineage>
        <taxon>Bacteria</taxon>
        <taxon>Pseudomonadati</taxon>
        <taxon>Thermodesulfobacteriota</taxon>
        <taxon>Desulfobacteria</taxon>
        <taxon>Desulfobacterales</taxon>
        <taxon>Desulfobacteraceae</taxon>
        <taxon>Desulfotignum</taxon>
    </lineage>
</organism>
<dbReference type="InterPro" id="IPR002852">
    <property type="entry name" value="UPF0251"/>
</dbReference>
<dbReference type="Proteomes" id="UP000706172">
    <property type="component" value="Unassembled WGS sequence"/>
</dbReference>
<dbReference type="SUPFAM" id="SSF88659">
    <property type="entry name" value="Sigma3 and sigma4 domains of RNA polymerase sigma factors"/>
    <property type="match status" value="1"/>
</dbReference>
<dbReference type="Pfam" id="PF02001">
    <property type="entry name" value="DUF134"/>
    <property type="match status" value="1"/>
</dbReference>
<evidence type="ECO:0000256" key="3">
    <source>
        <dbReference type="SAM" id="MobiDB-lite"/>
    </source>
</evidence>
<name>A0A931G8B3_9BACT</name>
<proteinExistence type="inferred from homology"/>
<reference evidence="4" key="1">
    <citation type="submission" date="2020-07" db="EMBL/GenBank/DDBJ databases">
        <title>Severe corrosion of carbon steel in oil field produced water can be linked to methanogenic archaea containing a special type of NiFe hydrogenase.</title>
        <authorList>
            <person name="Lahme S."/>
            <person name="Mand J."/>
            <person name="Longwell J."/>
            <person name="Smith R."/>
            <person name="Enning D."/>
        </authorList>
    </citation>
    <scope>NUCLEOTIDE SEQUENCE</scope>
    <source>
        <strain evidence="4">MIC098Bin6</strain>
    </source>
</reference>
<dbReference type="PANTHER" id="PTHR37478">
    <property type="match status" value="1"/>
</dbReference>
<evidence type="ECO:0000313" key="4">
    <source>
        <dbReference type="EMBL" id="MBG0779115.1"/>
    </source>
</evidence>
<dbReference type="InterPro" id="IPR036388">
    <property type="entry name" value="WH-like_DNA-bd_sf"/>
</dbReference>
<dbReference type="InterPro" id="IPR013324">
    <property type="entry name" value="RNA_pol_sigma_r3/r4-like"/>
</dbReference>
<dbReference type="HAMAP" id="MF_00674">
    <property type="entry name" value="UPF0251"/>
    <property type="match status" value="1"/>
</dbReference>
<dbReference type="EMBL" id="JACCQK010000210">
    <property type="protein sequence ID" value="MBG0779115.1"/>
    <property type="molecule type" value="Genomic_DNA"/>
</dbReference>
<dbReference type="AlphaFoldDB" id="A0A931G8B3"/>
<evidence type="ECO:0000256" key="2">
    <source>
        <dbReference type="HAMAP-Rule" id="MF_00674"/>
    </source>
</evidence>
<evidence type="ECO:0000256" key="1">
    <source>
        <dbReference type="ARBA" id="ARBA00009350"/>
    </source>
</evidence>
<sequence length="118" mass="13195">MPRPKRPRYIDAVPRVTEFIPRGTVPAEEVILSLEEFEAVRLIDYDGLDQTQAADIMNVSRQTVGRILRAGRYKLAKAVVAGCRLTVSGGCYHIDDNRSGRGRRRHRGGGRCGRSDRS</sequence>
<comment type="caution">
    <text evidence="4">The sequence shown here is derived from an EMBL/GenBank/DDBJ whole genome shotgun (WGS) entry which is preliminary data.</text>
</comment>
<gene>
    <name evidence="4" type="ORF">H0S81_04235</name>
</gene>
<protein>
    <recommendedName>
        <fullName evidence="2">UPF0251 protein H0S81_04235</fullName>
    </recommendedName>
</protein>
<accession>A0A931G8B3</accession>
<feature type="region of interest" description="Disordered" evidence="3">
    <location>
        <begin position="96"/>
        <end position="118"/>
    </location>
</feature>
<evidence type="ECO:0000313" key="5">
    <source>
        <dbReference type="Proteomes" id="UP000706172"/>
    </source>
</evidence>
<dbReference type="PANTHER" id="PTHR37478:SF2">
    <property type="entry name" value="UPF0251 PROTEIN TK0562"/>
    <property type="match status" value="1"/>
</dbReference>
<dbReference type="Gene3D" id="1.10.10.10">
    <property type="entry name" value="Winged helix-like DNA-binding domain superfamily/Winged helix DNA-binding domain"/>
    <property type="match status" value="1"/>
</dbReference>
<feature type="compositionally biased region" description="Basic residues" evidence="3">
    <location>
        <begin position="100"/>
        <end position="109"/>
    </location>
</feature>